<keyword evidence="6" id="KW-1185">Reference proteome</keyword>
<accession>A0ABN2LB26</accession>
<dbReference type="SMART" id="SM00344">
    <property type="entry name" value="HTH_ASNC"/>
    <property type="match status" value="2"/>
</dbReference>
<dbReference type="InterPro" id="IPR000485">
    <property type="entry name" value="AsnC-type_HTH_dom"/>
</dbReference>
<evidence type="ECO:0000256" key="2">
    <source>
        <dbReference type="ARBA" id="ARBA00023125"/>
    </source>
</evidence>
<evidence type="ECO:0000259" key="4">
    <source>
        <dbReference type="PROSITE" id="PS50956"/>
    </source>
</evidence>
<comment type="caution">
    <text evidence="5">The sequence shown here is derived from an EMBL/GenBank/DDBJ whole genome shotgun (WGS) entry which is preliminary data.</text>
</comment>
<keyword evidence="3" id="KW-0804">Transcription</keyword>
<evidence type="ECO:0000256" key="1">
    <source>
        <dbReference type="ARBA" id="ARBA00023015"/>
    </source>
</evidence>
<evidence type="ECO:0000256" key="3">
    <source>
        <dbReference type="ARBA" id="ARBA00023163"/>
    </source>
</evidence>
<dbReference type="PROSITE" id="PS50956">
    <property type="entry name" value="HTH_ASNC_2"/>
    <property type="match status" value="2"/>
</dbReference>
<dbReference type="InterPro" id="IPR019887">
    <property type="entry name" value="Tscrpt_reg_AsnC/Lrp_C"/>
</dbReference>
<dbReference type="Proteomes" id="UP001500851">
    <property type="component" value="Unassembled WGS sequence"/>
</dbReference>
<dbReference type="EMBL" id="BAAAOB010000001">
    <property type="protein sequence ID" value="GAA1781627.1"/>
    <property type="molecule type" value="Genomic_DNA"/>
</dbReference>
<dbReference type="InterPro" id="IPR036390">
    <property type="entry name" value="WH_DNA-bd_sf"/>
</dbReference>
<keyword evidence="2" id="KW-0238">DNA-binding</keyword>
<sequence length="293" mass="32086">MDFDGALIDALRDNGRLPVSEIARRLDVPRRRVQERMRTLLDSGAMRIVANVHPALLGIHTFCDVMIWVDGATAPVLEALHRFREATFITAVAGNCDVVVEVGAESRAHLDELLARIRAVPGVRETANSQFVRIFKSRFETASELTETVFPSPDGTDARIIALLREDGRMPYRELGSEVGLSVGAVRARLARLTQSGMLRVTCELDDPGPARRMQMGASLRLSGENPELIDALRAMPAVEFGAVAVGQFDIVMTISGPTLRSLHSALDGIRALDGVSTVTSWMHLDVVRESYE</sequence>
<feature type="domain" description="HTH asnC-type" evidence="4">
    <location>
        <begin position="153"/>
        <end position="200"/>
    </location>
</feature>
<dbReference type="Gene3D" id="1.10.10.10">
    <property type="entry name" value="Winged helix-like DNA-binding domain superfamily/Winged helix DNA-binding domain"/>
    <property type="match status" value="2"/>
</dbReference>
<keyword evidence="1" id="KW-0805">Transcription regulation</keyword>
<dbReference type="PROSITE" id="PS00519">
    <property type="entry name" value="HTH_ASNC_1"/>
    <property type="match status" value="1"/>
</dbReference>
<dbReference type="RefSeq" id="WP_046456082.1">
    <property type="nucleotide sequence ID" value="NZ_BAAAOB010000001.1"/>
</dbReference>
<dbReference type="SUPFAM" id="SSF46785">
    <property type="entry name" value="Winged helix' DNA-binding domain"/>
    <property type="match status" value="2"/>
</dbReference>
<dbReference type="InterPro" id="IPR019885">
    <property type="entry name" value="Tscrpt_reg_HTH_AsnC-type_CS"/>
</dbReference>
<evidence type="ECO:0000313" key="6">
    <source>
        <dbReference type="Proteomes" id="UP001500851"/>
    </source>
</evidence>
<dbReference type="SUPFAM" id="SSF54909">
    <property type="entry name" value="Dimeric alpha+beta barrel"/>
    <property type="match status" value="2"/>
</dbReference>
<proteinExistence type="predicted"/>
<dbReference type="PANTHER" id="PTHR30154:SF34">
    <property type="entry name" value="TRANSCRIPTIONAL REGULATOR AZLB"/>
    <property type="match status" value="1"/>
</dbReference>
<dbReference type="Pfam" id="PF01037">
    <property type="entry name" value="AsnC_trans_reg"/>
    <property type="match status" value="1"/>
</dbReference>
<name>A0ABN2LB26_9MICO</name>
<dbReference type="Gene3D" id="3.30.70.920">
    <property type="match status" value="2"/>
</dbReference>
<organism evidence="5 6">
    <name type="scientific">Leucobacter iarius</name>
    <dbReference type="NCBI Taxonomy" id="333963"/>
    <lineage>
        <taxon>Bacteria</taxon>
        <taxon>Bacillati</taxon>
        <taxon>Actinomycetota</taxon>
        <taxon>Actinomycetes</taxon>
        <taxon>Micrococcales</taxon>
        <taxon>Microbacteriaceae</taxon>
        <taxon>Leucobacter</taxon>
    </lineage>
</organism>
<dbReference type="InterPro" id="IPR019888">
    <property type="entry name" value="Tscrpt_reg_AsnC-like"/>
</dbReference>
<evidence type="ECO:0000313" key="5">
    <source>
        <dbReference type="EMBL" id="GAA1781627.1"/>
    </source>
</evidence>
<reference evidence="5 6" key="1">
    <citation type="journal article" date="2019" name="Int. J. Syst. Evol. Microbiol.">
        <title>The Global Catalogue of Microorganisms (GCM) 10K type strain sequencing project: providing services to taxonomists for standard genome sequencing and annotation.</title>
        <authorList>
            <consortium name="The Broad Institute Genomics Platform"/>
            <consortium name="The Broad Institute Genome Sequencing Center for Infectious Disease"/>
            <person name="Wu L."/>
            <person name="Ma J."/>
        </authorList>
    </citation>
    <scope>NUCLEOTIDE SEQUENCE [LARGE SCALE GENOMIC DNA]</scope>
    <source>
        <strain evidence="5 6">JCM 14736</strain>
    </source>
</reference>
<dbReference type="PANTHER" id="PTHR30154">
    <property type="entry name" value="LEUCINE-RESPONSIVE REGULATORY PROTEIN"/>
    <property type="match status" value="1"/>
</dbReference>
<protein>
    <submittedName>
        <fullName evidence="5">Lrp/AsnC family transcriptional regulator</fullName>
    </submittedName>
</protein>
<feature type="domain" description="HTH asnC-type" evidence="4">
    <location>
        <begin position="1"/>
        <end position="60"/>
    </location>
</feature>
<dbReference type="InterPro" id="IPR011008">
    <property type="entry name" value="Dimeric_a/b-barrel"/>
</dbReference>
<dbReference type="InterPro" id="IPR036388">
    <property type="entry name" value="WH-like_DNA-bd_sf"/>
</dbReference>
<dbReference type="Pfam" id="PF13404">
    <property type="entry name" value="HTH_AsnC-type"/>
    <property type="match status" value="2"/>
</dbReference>
<gene>
    <name evidence="5" type="ORF">GCM10009768_08260</name>
</gene>
<dbReference type="PRINTS" id="PR00033">
    <property type="entry name" value="HTHASNC"/>
</dbReference>